<gene>
    <name evidence="12" type="ORF">CEK71_12940</name>
</gene>
<dbReference type="PRINTS" id="PR01437">
    <property type="entry name" value="NUOXDRDTASE4"/>
</dbReference>
<dbReference type="InterPro" id="IPR001750">
    <property type="entry name" value="ND/Mrp_TM"/>
</dbReference>
<dbReference type="PANTHER" id="PTHR43507">
    <property type="entry name" value="NADH-UBIQUINONE OXIDOREDUCTASE CHAIN 4"/>
    <property type="match status" value="1"/>
</dbReference>
<evidence type="ECO:0000256" key="3">
    <source>
        <dbReference type="ARBA" id="ARBA00019906"/>
    </source>
</evidence>
<keyword evidence="5 10" id="KW-1133">Transmembrane helix</keyword>
<accession>A0A1Z4C054</accession>
<dbReference type="GO" id="GO:0003954">
    <property type="term" value="F:NADH dehydrogenase activity"/>
    <property type="evidence" value="ECO:0007669"/>
    <property type="project" value="TreeGrafter"/>
</dbReference>
<dbReference type="GO" id="GO:0048039">
    <property type="term" value="F:ubiquinone binding"/>
    <property type="evidence" value="ECO:0007669"/>
    <property type="project" value="TreeGrafter"/>
</dbReference>
<feature type="transmembrane region" description="Helical" evidence="10">
    <location>
        <begin position="142"/>
        <end position="161"/>
    </location>
</feature>
<dbReference type="GO" id="GO:0016020">
    <property type="term" value="C:membrane"/>
    <property type="evidence" value="ECO:0007669"/>
    <property type="project" value="UniProtKB-SubCell"/>
</dbReference>
<feature type="transmembrane region" description="Helical" evidence="10">
    <location>
        <begin position="12"/>
        <end position="33"/>
    </location>
</feature>
<feature type="transmembrane region" description="Helical" evidence="10">
    <location>
        <begin position="382"/>
        <end position="398"/>
    </location>
</feature>
<evidence type="ECO:0000256" key="2">
    <source>
        <dbReference type="ARBA" id="ARBA00009025"/>
    </source>
</evidence>
<dbReference type="InterPro" id="IPR010227">
    <property type="entry name" value="NADH_Q_OxRdtase_chainM/4"/>
</dbReference>
<dbReference type="GO" id="GO:0012505">
    <property type="term" value="C:endomembrane system"/>
    <property type="evidence" value="ECO:0007669"/>
    <property type="project" value="UniProtKB-SubCell"/>
</dbReference>
<dbReference type="GO" id="GO:0015990">
    <property type="term" value="P:electron transport coupled proton transport"/>
    <property type="evidence" value="ECO:0007669"/>
    <property type="project" value="TreeGrafter"/>
</dbReference>
<keyword evidence="6 10" id="KW-0472">Membrane</keyword>
<evidence type="ECO:0000256" key="6">
    <source>
        <dbReference type="ARBA" id="ARBA00023136"/>
    </source>
</evidence>
<evidence type="ECO:0000256" key="8">
    <source>
        <dbReference type="ARBA" id="ARBA00032798"/>
    </source>
</evidence>
<dbReference type="Pfam" id="PF00361">
    <property type="entry name" value="Proton_antipo_M"/>
    <property type="match status" value="1"/>
</dbReference>
<sequence length="518" mass="56785">MTAPQTLWSHSAAFPVLTTLTLIPLLAMIAILLSHSPKASLRFGFVGTLLNVALSIYLLLVFDHRAAGVQLLESVHVGWLSYSVGVDGMNILFIPLTAVLAFLTLVYTVITRHVNNKAFVACLLAYETILIGAFAALNLMQFWLWSALELLPLMLLTVWAGTGQNRRWVVTLLLQYWGSSLLMVLAGFLFLAFGLVGSDHDLTFDWLILKENNAYLHDEVLIFILLFFGYAIRMPLFPFHGWLPLLAEQGTVATAGVFVVGLKLGLYALIRFILPILPGVAEQWAPFVLILGLISVVYGALLAMMQINVRRLLAFVALSHSGLLIIGVFCFNAFGLQGSLLLAIAYGLASAGMFFSVGLIYQRTRTAYLPRLGGLLDKHTTIGVLFLLSAFSTMVMPGTPGFDSAHLLTEGIIEEYGWAVAIVVLLGNVLAAALLLRAFQQMFIATAKRHPQPYSRVPQPAPKERLITLVLALLLVTSGFYTTPWLNYISAEVTVWVQAFPIHQSQRDEASGATPKAP</sequence>
<organism evidence="12 13">
    <name type="scientific">Methylovulum psychrotolerans</name>
    <dbReference type="NCBI Taxonomy" id="1704499"/>
    <lineage>
        <taxon>Bacteria</taxon>
        <taxon>Pseudomonadati</taxon>
        <taxon>Pseudomonadota</taxon>
        <taxon>Gammaproteobacteria</taxon>
        <taxon>Methylococcales</taxon>
        <taxon>Methylococcaceae</taxon>
        <taxon>Methylovulum</taxon>
    </lineage>
</organism>
<feature type="transmembrane region" description="Helical" evidence="10">
    <location>
        <begin position="214"/>
        <end position="232"/>
    </location>
</feature>
<feature type="transmembrane region" description="Helical" evidence="10">
    <location>
        <begin position="418"/>
        <end position="439"/>
    </location>
</feature>
<dbReference type="GO" id="GO:0042773">
    <property type="term" value="P:ATP synthesis coupled electron transport"/>
    <property type="evidence" value="ECO:0007669"/>
    <property type="project" value="InterPro"/>
</dbReference>
<reference evidence="12 13" key="1">
    <citation type="submission" date="2017-06" db="EMBL/GenBank/DDBJ databases">
        <title>Genome Sequencing of the methanotroph Methylovulum psychrotolerants str. HV10-M2 isolated from a high-altitude environment.</title>
        <authorList>
            <person name="Mateos-Rivera A."/>
        </authorList>
    </citation>
    <scope>NUCLEOTIDE SEQUENCE [LARGE SCALE GENOMIC DNA]</scope>
    <source>
        <strain evidence="12 13">HV10_M2</strain>
    </source>
</reference>
<name>A0A1Z4C054_9GAMM</name>
<feature type="transmembrane region" description="Helical" evidence="10">
    <location>
        <begin position="340"/>
        <end position="361"/>
    </location>
</feature>
<feature type="transmembrane region" description="Helical" evidence="10">
    <location>
        <begin position="312"/>
        <end position="334"/>
    </location>
</feature>
<feature type="transmembrane region" description="Helical" evidence="10">
    <location>
        <begin position="40"/>
        <end position="62"/>
    </location>
</feature>
<dbReference type="PANTHER" id="PTHR43507:SF1">
    <property type="entry name" value="NADH-UBIQUINONE OXIDOREDUCTASE CHAIN 4"/>
    <property type="match status" value="1"/>
</dbReference>
<feature type="transmembrane region" description="Helical" evidence="10">
    <location>
        <begin position="173"/>
        <end position="194"/>
    </location>
</feature>
<feature type="transmembrane region" description="Helical" evidence="10">
    <location>
        <begin position="118"/>
        <end position="136"/>
    </location>
</feature>
<evidence type="ECO:0000259" key="11">
    <source>
        <dbReference type="Pfam" id="PF00361"/>
    </source>
</evidence>
<evidence type="ECO:0000256" key="9">
    <source>
        <dbReference type="RuleBase" id="RU000320"/>
    </source>
</evidence>
<dbReference type="Proteomes" id="UP000197019">
    <property type="component" value="Chromosome"/>
</dbReference>
<dbReference type="NCBIfam" id="TIGR01972">
    <property type="entry name" value="NDH_I_M"/>
    <property type="match status" value="1"/>
</dbReference>
<keyword evidence="4 9" id="KW-0812">Transmembrane</keyword>
<dbReference type="RefSeq" id="WP_088619774.1">
    <property type="nucleotide sequence ID" value="NZ_CP022129.1"/>
</dbReference>
<proteinExistence type="inferred from homology"/>
<dbReference type="AlphaFoldDB" id="A0A1Z4C054"/>
<feature type="domain" description="NADH:quinone oxidoreductase/Mrp antiporter transmembrane" evidence="11">
    <location>
        <begin position="136"/>
        <end position="429"/>
    </location>
</feature>
<dbReference type="EMBL" id="CP022129">
    <property type="protein sequence ID" value="ASF46902.1"/>
    <property type="molecule type" value="Genomic_DNA"/>
</dbReference>
<evidence type="ECO:0000313" key="13">
    <source>
        <dbReference type="Proteomes" id="UP000197019"/>
    </source>
</evidence>
<protein>
    <recommendedName>
        <fullName evidence="3">NADH-quinone oxidoreductase subunit M</fullName>
    </recommendedName>
    <alternativeName>
        <fullName evidence="7">NADH dehydrogenase I subunit M</fullName>
    </alternativeName>
    <alternativeName>
        <fullName evidence="8">NDH-1 subunit M</fullName>
    </alternativeName>
</protein>
<dbReference type="GO" id="GO:0008137">
    <property type="term" value="F:NADH dehydrogenase (ubiquinone) activity"/>
    <property type="evidence" value="ECO:0007669"/>
    <property type="project" value="InterPro"/>
</dbReference>
<evidence type="ECO:0000256" key="10">
    <source>
        <dbReference type="SAM" id="Phobius"/>
    </source>
</evidence>
<keyword evidence="13" id="KW-1185">Reference proteome</keyword>
<feature type="transmembrane region" description="Helical" evidence="10">
    <location>
        <begin position="283"/>
        <end position="305"/>
    </location>
</feature>
<evidence type="ECO:0000256" key="5">
    <source>
        <dbReference type="ARBA" id="ARBA00022989"/>
    </source>
</evidence>
<comment type="subcellular location">
    <subcellularLocation>
        <location evidence="1">Endomembrane system</location>
        <topology evidence="1">Multi-pass membrane protein</topology>
    </subcellularLocation>
    <subcellularLocation>
        <location evidence="9">Membrane</location>
        <topology evidence="9">Multi-pass membrane protein</topology>
    </subcellularLocation>
</comment>
<evidence type="ECO:0000256" key="4">
    <source>
        <dbReference type="ARBA" id="ARBA00022692"/>
    </source>
</evidence>
<evidence type="ECO:0000256" key="7">
    <source>
        <dbReference type="ARBA" id="ARBA00031584"/>
    </source>
</evidence>
<feature type="transmembrane region" description="Helical" evidence="10">
    <location>
        <begin position="82"/>
        <end position="106"/>
    </location>
</feature>
<evidence type="ECO:0000256" key="1">
    <source>
        <dbReference type="ARBA" id="ARBA00004127"/>
    </source>
</evidence>
<dbReference type="OrthoDB" id="9768329at2"/>
<dbReference type="InterPro" id="IPR003918">
    <property type="entry name" value="NADH_UbQ_OxRdtase"/>
</dbReference>
<feature type="transmembrane region" description="Helical" evidence="10">
    <location>
        <begin position="252"/>
        <end position="277"/>
    </location>
</feature>
<dbReference type="KEGG" id="mpsy:CEK71_12940"/>
<feature type="transmembrane region" description="Helical" evidence="10">
    <location>
        <begin position="466"/>
        <end position="486"/>
    </location>
</feature>
<comment type="similarity">
    <text evidence="2">Belongs to the complex I subunit 4 family.</text>
</comment>
<evidence type="ECO:0000313" key="12">
    <source>
        <dbReference type="EMBL" id="ASF46902.1"/>
    </source>
</evidence>